<evidence type="ECO:0000256" key="3">
    <source>
        <dbReference type="SAM" id="MobiDB-lite"/>
    </source>
</evidence>
<feature type="domain" description="SH3" evidence="4">
    <location>
        <begin position="16"/>
        <end position="76"/>
    </location>
</feature>
<feature type="compositionally biased region" description="Polar residues" evidence="3">
    <location>
        <begin position="244"/>
        <end position="256"/>
    </location>
</feature>
<feature type="region of interest" description="Disordered" evidence="3">
    <location>
        <begin position="244"/>
        <end position="273"/>
    </location>
</feature>
<dbReference type="SMART" id="SM00460">
    <property type="entry name" value="TGc"/>
    <property type="match status" value="1"/>
</dbReference>
<feature type="compositionally biased region" description="Basic residues" evidence="3">
    <location>
        <begin position="179"/>
        <end position="188"/>
    </location>
</feature>
<feature type="compositionally biased region" description="Polar residues" evidence="3">
    <location>
        <begin position="93"/>
        <end position="103"/>
    </location>
</feature>
<keyword evidence="1 2" id="KW-0728">SH3 domain</keyword>
<evidence type="ECO:0000256" key="2">
    <source>
        <dbReference type="PROSITE-ProRule" id="PRU00192"/>
    </source>
</evidence>
<protein>
    <submittedName>
        <fullName evidence="5">Cytokinesis protein 3</fullName>
    </submittedName>
</protein>
<feature type="region of interest" description="Disordered" evidence="3">
    <location>
        <begin position="85"/>
        <end position="214"/>
    </location>
</feature>
<dbReference type="GO" id="GO:0110085">
    <property type="term" value="C:mitotic actomyosin contractile ring"/>
    <property type="evidence" value="ECO:0007669"/>
    <property type="project" value="TreeGrafter"/>
</dbReference>
<dbReference type="InterPro" id="IPR038765">
    <property type="entry name" value="Papain-like_cys_pep_sf"/>
</dbReference>
<dbReference type="EMBL" id="LPNM01000005">
    <property type="protein sequence ID" value="OEJ88326.1"/>
    <property type="molecule type" value="Genomic_DNA"/>
</dbReference>
<keyword evidence="6" id="KW-1185">Reference proteome</keyword>
<feature type="compositionally biased region" description="Polar residues" evidence="3">
    <location>
        <begin position="154"/>
        <end position="178"/>
    </location>
</feature>
<dbReference type="SUPFAM" id="SSF54001">
    <property type="entry name" value="Cysteine proteinases"/>
    <property type="match status" value="1"/>
</dbReference>
<dbReference type="PROSITE" id="PS50002">
    <property type="entry name" value="SH3"/>
    <property type="match status" value="1"/>
</dbReference>
<feature type="compositionally biased region" description="Polar residues" evidence="3">
    <location>
        <begin position="115"/>
        <end position="135"/>
    </location>
</feature>
<dbReference type="InParanoid" id="A0A1E5RN65"/>
<dbReference type="OrthoDB" id="6129702at2759"/>
<dbReference type="InterPro" id="IPR036028">
    <property type="entry name" value="SH3-like_dom_sf"/>
</dbReference>
<reference evidence="6" key="1">
    <citation type="journal article" date="2016" name="Genome Announc.">
        <title>Genome sequences of three species of Hanseniaspora isolated from spontaneous wine fermentations.</title>
        <authorList>
            <person name="Sternes P.R."/>
            <person name="Lee D."/>
            <person name="Kutyna D.R."/>
            <person name="Borneman A.R."/>
        </authorList>
    </citation>
    <scope>NUCLEOTIDE SEQUENCE [LARGE SCALE GENOMIC DNA]</scope>
    <source>
        <strain evidence="6">AWRI3579</strain>
    </source>
</reference>
<feature type="compositionally biased region" description="Low complexity" evidence="3">
    <location>
        <begin position="136"/>
        <end position="153"/>
    </location>
</feature>
<feature type="compositionally biased region" description="Low complexity" evidence="3">
    <location>
        <begin position="190"/>
        <end position="204"/>
    </location>
</feature>
<evidence type="ECO:0000313" key="5">
    <source>
        <dbReference type="EMBL" id="OEJ88326.1"/>
    </source>
</evidence>
<dbReference type="InterPro" id="IPR002931">
    <property type="entry name" value="Transglutaminase-like"/>
</dbReference>
<dbReference type="PANTHER" id="PTHR46333:SF2">
    <property type="entry name" value="CYTOKINESIS PROTEIN 3"/>
    <property type="match status" value="1"/>
</dbReference>
<dbReference type="AlphaFoldDB" id="A0A1E5RN65"/>
<dbReference type="InterPro" id="IPR052557">
    <property type="entry name" value="CAP/Cytokinesis_protein"/>
</dbReference>
<dbReference type="Gene3D" id="2.30.30.40">
    <property type="entry name" value="SH3 Domains"/>
    <property type="match status" value="1"/>
</dbReference>
<dbReference type="STRING" id="56408.A0A1E5RN65"/>
<proteinExistence type="predicted"/>
<evidence type="ECO:0000259" key="4">
    <source>
        <dbReference type="PROSITE" id="PS50002"/>
    </source>
</evidence>
<evidence type="ECO:0000313" key="6">
    <source>
        <dbReference type="Proteomes" id="UP000095728"/>
    </source>
</evidence>
<dbReference type="InterPro" id="IPR001452">
    <property type="entry name" value="SH3_domain"/>
</dbReference>
<dbReference type="Pfam" id="PF00018">
    <property type="entry name" value="SH3_1"/>
    <property type="match status" value="1"/>
</dbReference>
<comment type="caution">
    <text evidence="5">The sequence shown here is derived from an EMBL/GenBank/DDBJ whole genome shotgun (WGS) entry which is preliminary data.</text>
</comment>
<name>A0A1E5RN65_9ASCO</name>
<sequence length="980" mass="110967">MQSSTSLPDINSQWPELPFTVKATYSWSGEQKLDLGFLEGDIIEVSKIKGMWFYGRLLRNKKTGSFPANYVELFKKPEPITSESINKRVLYTPQRSQQHNSQTRSRESRIDRVTPASSRSRINIASTPSPTKLQTSSRSSNNNNYINASGGSSRFSMHSPVSTNTSVSPFGSPLNSKSKITHSQRSHFKSSTSPMSSANSPSSTRIFPASKSSPNIHRYTQLADDQRLNGLLSNSGRRSLERQFQNNKLQQDSLSDSKTKKLPSIPSHYDEDEQRFESRQYDLNSSASSSFDKSIVSFTQTKYWESSQDKNARNYIDSESTWNNNTLESNPNHMFEEDDPYDGSLAVMSNFSATSAGSFARHKFAKSFTDSKTKQDLPRLITSFNGNALNFNNSLTSLLQDSPMTPQPLGSANTSSNWLMKKIKSSTSNGSSSNTSSPINPKNFPELPDLSQLSLNGIGDEVDGWAMVNKQLNRANTLSGKEKYERRKRFLDEAAEDTDIVLEPHTVMIQSINSNEVTYDSHNGKPLTNPGMINMMLQDLDIEYLDMKTHKRVVKNGVQNVDSFAVSHFGSMFKTTLERLRAIFIFCTETYQLIDDNGSTNFKKPPMNLNEIMHRNYCTPYELTWIFKKLANSVGVHCEIVIGFLKTPNTNNLDFQLNHCWLTLIVNNEWRFVDVILGNISNPIHSYINGKQAEKAEDFYFLTEPLKLIYSHIPYRTKDQHIVPEIDNVLPMCLPTTFPNFFKNELKFHRFDNSLRYLNDTEVFEMSLFIANDIEVFASVVIDDKDMKKKKHYEGADLCLVQVKWYKQKRIAFIKAVLPPGTKQGTLHIHSGPKGMQSTFVNIHPLSIIVPLKHSGSDKNIEYEFVRVLPAVTAADVDMYIKKPENKYVYLNYEYNFQSIMQPSDGLVASKSYGFTSSKKKMVALQSPSGKVYKYKKNDAQSEYGTWELKLKLGEVGIWTGLVTNDSGAGFAAYAEWTCI</sequence>
<organism evidence="5 6">
    <name type="scientific">Hanseniaspora osmophila</name>
    <dbReference type="NCBI Taxonomy" id="56408"/>
    <lineage>
        <taxon>Eukaryota</taxon>
        <taxon>Fungi</taxon>
        <taxon>Dikarya</taxon>
        <taxon>Ascomycota</taxon>
        <taxon>Saccharomycotina</taxon>
        <taxon>Saccharomycetes</taxon>
        <taxon>Saccharomycodales</taxon>
        <taxon>Saccharomycodaceae</taxon>
        <taxon>Hanseniaspora</taxon>
    </lineage>
</organism>
<feature type="region of interest" description="Disordered" evidence="3">
    <location>
        <begin position="424"/>
        <end position="448"/>
    </location>
</feature>
<feature type="compositionally biased region" description="Low complexity" evidence="3">
    <location>
        <begin position="425"/>
        <end position="443"/>
    </location>
</feature>
<dbReference type="Proteomes" id="UP000095728">
    <property type="component" value="Unassembled WGS sequence"/>
</dbReference>
<dbReference type="GO" id="GO:0140278">
    <property type="term" value="P:mitotic division septum assembly"/>
    <property type="evidence" value="ECO:0007669"/>
    <property type="project" value="TreeGrafter"/>
</dbReference>
<dbReference type="PANTHER" id="PTHR46333">
    <property type="entry name" value="CYTOKINESIS PROTEIN 3"/>
    <property type="match status" value="1"/>
</dbReference>
<dbReference type="SUPFAM" id="SSF50044">
    <property type="entry name" value="SH3-domain"/>
    <property type="match status" value="1"/>
</dbReference>
<evidence type="ECO:0000256" key="1">
    <source>
        <dbReference type="ARBA" id="ARBA00022443"/>
    </source>
</evidence>
<dbReference type="InterPro" id="IPR056409">
    <property type="entry name" value="Ig_CYK3_C"/>
</dbReference>
<dbReference type="FunCoup" id="A0A1E5RN65">
    <property type="interactions" value="67"/>
</dbReference>
<accession>A0A1E5RN65</accession>
<gene>
    <name evidence="5" type="ORF">AWRI3579_g887</name>
</gene>
<dbReference type="Pfam" id="PF24584">
    <property type="entry name" value="Ig_CYK3_C"/>
    <property type="match status" value="1"/>
</dbReference>
<dbReference type="SMART" id="SM00326">
    <property type="entry name" value="SH3"/>
    <property type="match status" value="1"/>
</dbReference>